<dbReference type="EMBL" id="CP097635">
    <property type="protein sequence ID" value="URI06552.1"/>
    <property type="molecule type" value="Genomic_DNA"/>
</dbReference>
<proteinExistence type="predicted"/>
<sequence length="198" mass="21355">MPQALPPALHVHDTSDTRRPQVEAFIQAVYHQRYGARVHHFTPTLVALWEGDQITAAAGYRFGQAGPLFLERYLPAPAEHLLAPHSGTPPERARIVEVGHLAAGRAGDGRRLVLMLADHLLARGGEWVVSTLTAELRQLFVRIGIAPLTLGAADPALLGEAAADWGSYYDHAPVVLAGHLPRAMRHIARYSAATGVPA</sequence>
<gene>
    <name evidence="1" type="ORF">MW290_11630</name>
</gene>
<reference evidence="1" key="1">
    <citation type="submission" date="2022-05" db="EMBL/GenBank/DDBJ databases">
        <title>An RpoN-dependent PEP-CTERM gene is involved in floc formation of an Aquincola tertiaricarbonis strain.</title>
        <authorList>
            <person name="Qiu D."/>
            <person name="Xia M."/>
        </authorList>
    </citation>
    <scope>NUCLEOTIDE SEQUENCE</scope>
    <source>
        <strain evidence="1">RN12</strain>
    </source>
</reference>
<accession>A0ABY4S3V9</accession>
<dbReference type="Pfam" id="PF12261">
    <property type="entry name" value="T_hemolysin"/>
    <property type="match status" value="1"/>
</dbReference>
<dbReference type="RefSeq" id="WP_250194814.1">
    <property type="nucleotide sequence ID" value="NZ_CP097635.1"/>
</dbReference>
<organism evidence="1 2">
    <name type="scientific">Aquincola tertiaricarbonis</name>
    <dbReference type="NCBI Taxonomy" id="391953"/>
    <lineage>
        <taxon>Bacteria</taxon>
        <taxon>Pseudomonadati</taxon>
        <taxon>Pseudomonadota</taxon>
        <taxon>Betaproteobacteria</taxon>
        <taxon>Burkholderiales</taxon>
        <taxon>Sphaerotilaceae</taxon>
        <taxon>Aquincola</taxon>
    </lineage>
</organism>
<protein>
    <submittedName>
        <fullName evidence="1">Thermostable hemolysin</fullName>
    </submittedName>
</protein>
<evidence type="ECO:0000313" key="1">
    <source>
        <dbReference type="EMBL" id="URI06552.1"/>
    </source>
</evidence>
<dbReference type="InterPro" id="IPR022050">
    <property type="entry name" value="T_hemolysin"/>
</dbReference>
<dbReference type="Proteomes" id="UP001056201">
    <property type="component" value="Chromosome 1"/>
</dbReference>
<name>A0ABY4S3V9_AQUTE</name>
<keyword evidence="2" id="KW-1185">Reference proteome</keyword>
<evidence type="ECO:0000313" key="2">
    <source>
        <dbReference type="Proteomes" id="UP001056201"/>
    </source>
</evidence>